<dbReference type="InterPro" id="IPR044492">
    <property type="entry name" value="P_typ_ATPase_HD_dom"/>
</dbReference>
<evidence type="ECO:0000313" key="14">
    <source>
        <dbReference type="Proteomes" id="UP000248857"/>
    </source>
</evidence>
<feature type="transmembrane region" description="Helical" evidence="11">
    <location>
        <begin position="409"/>
        <end position="432"/>
    </location>
</feature>
<feature type="transmembrane region" description="Helical" evidence="11">
    <location>
        <begin position="166"/>
        <end position="187"/>
    </location>
</feature>
<feature type="transmembrane region" description="Helical" evidence="11">
    <location>
        <begin position="729"/>
        <end position="748"/>
    </location>
</feature>
<dbReference type="Gene3D" id="3.40.1110.10">
    <property type="entry name" value="Calcium-transporting ATPase, cytoplasmic domain N"/>
    <property type="match status" value="1"/>
</dbReference>
<dbReference type="SFLD" id="SFLDF00027">
    <property type="entry name" value="p-type_atpase"/>
    <property type="match status" value="1"/>
</dbReference>
<dbReference type="SFLD" id="SFLDS00003">
    <property type="entry name" value="Haloacid_Dehalogenase"/>
    <property type="match status" value="1"/>
</dbReference>
<dbReference type="InterPro" id="IPR023298">
    <property type="entry name" value="ATPase_P-typ_TM_dom_sf"/>
</dbReference>
<name>A0A2W1JIZ7_9CYAN</name>
<evidence type="ECO:0000256" key="9">
    <source>
        <dbReference type="ARBA" id="ARBA00022989"/>
    </source>
</evidence>
<comment type="subcellular location">
    <subcellularLocation>
        <location evidence="1">Cell membrane</location>
        <topology evidence="1">Multi-pass membrane protein</topology>
    </subcellularLocation>
</comment>
<evidence type="ECO:0000256" key="5">
    <source>
        <dbReference type="ARBA" id="ARBA00022723"/>
    </source>
</evidence>
<dbReference type="InterPro" id="IPR008250">
    <property type="entry name" value="ATPase_P-typ_transduc_dom_A_sf"/>
</dbReference>
<dbReference type="Gene3D" id="3.40.50.1000">
    <property type="entry name" value="HAD superfamily/HAD-like"/>
    <property type="match status" value="1"/>
</dbReference>
<dbReference type="CDD" id="cd02094">
    <property type="entry name" value="P-type_ATPase_Cu-like"/>
    <property type="match status" value="1"/>
</dbReference>
<keyword evidence="14" id="KW-1185">Reference proteome</keyword>
<evidence type="ECO:0000256" key="10">
    <source>
        <dbReference type="ARBA" id="ARBA00023136"/>
    </source>
</evidence>
<evidence type="ECO:0000256" key="1">
    <source>
        <dbReference type="ARBA" id="ARBA00004651"/>
    </source>
</evidence>
<dbReference type="PANTHER" id="PTHR43520">
    <property type="entry name" value="ATP7, ISOFORM B"/>
    <property type="match status" value="1"/>
</dbReference>
<dbReference type="InterPro" id="IPR023299">
    <property type="entry name" value="ATPase_P-typ_cyto_dom_N"/>
</dbReference>
<dbReference type="GO" id="GO:0016887">
    <property type="term" value="F:ATP hydrolysis activity"/>
    <property type="evidence" value="ECO:0007669"/>
    <property type="project" value="InterPro"/>
</dbReference>
<dbReference type="InterPro" id="IPR059000">
    <property type="entry name" value="ATPase_P-type_domA"/>
</dbReference>
<proteinExistence type="inferred from homology"/>
<dbReference type="CDD" id="cd00371">
    <property type="entry name" value="HMA"/>
    <property type="match status" value="1"/>
</dbReference>
<dbReference type="Gene3D" id="2.70.150.10">
    <property type="entry name" value="Calcium-transporting ATPase, cytoplasmic transduction domain A"/>
    <property type="match status" value="1"/>
</dbReference>
<dbReference type="InterPro" id="IPR036412">
    <property type="entry name" value="HAD-like_sf"/>
</dbReference>
<dbReference type="FunFam" id="2.70.150.10:FF:000002">
    <property type="entry name" value="Copper-transporting ATPase 1, putative"/>
    <property type="match status" value="1"/>
</dbReference>
<dbReference type="OrthoDB" id="525483at2"/>
<keyword evidence="7 11" id="KW-0067">ATP-binding</keyword>
<comment type="similarity">
    <text evidence="2 11">Belongs to the cation transport ATPase (P-type) (TC 3.A.3) family. Type IB subfamily.</text>
</comment>
<evidence type="ECO:0000256" key="3">
    <source>
        <dbReference type="ARBA" id="ARBA00022448"/>
    </source>
</evidence>
<keyword evidence="11" id="KW-1003">Cell membrane</keyword>
<keyword evidence="6 11" id="KW-0547">Nucleotide-binding</keyword>
<feature type="transmembrane region" description="Helical" evidence="11">
    <location>
        <begin position="754"/>
        <end position="778"/>
    </location>
</feature>
<dbReference type="InterPro" id="IPR018303">
    <property type="entry name" value="ATPase_P-typ_P_site"/>
</dbReference>
<dbReference type="AlphaFoldDB" id="A0A2W1JIZ7"/>
<feature type="transmembrane region" description="Helical" evidence="11">
    <location>
        <begin position="351"/>
        <end position="371"/>
    </location>
</feature>
<evidence type="ECO:0000256" key="4">
    <source>
        <dbReference type="ARBA" id="ARBA00022692"/>
    </source>
</evidence>
<dbReference type="SUPFAM" id="SSF81653">
    <property type="entry name" value="Calcium ATPase, transduction domain A"/>
    <property type="match status" value="1"/>
</dbReference>
<dbReference type="NCBIfam" id="TIGR01494">
    <property type="entry name" value="ATPase_P-type"/>
    <property type="match status" value="2"/>
</dbReference>
<accession>A0A2W1JIZ7</accession>
<dbReference type="SUPFAM" id="SSF56784">
    <property type="entry name" value="HAD-like"/>
    <property type="match status" value="1"/>
</dbReference>
<dbReference type="PROSITE" id="PS50846">
    <property type="entry name" value="HMA_2"/>
    <property type="match status" value="1"/>
</dbReference>
<dbReference type="InterPro" id="IPR006121">
    <property type="entry name" value="HMA_dom"/>
</dbReference>
<dbReference type="SUPFAM" id="SSF55008">
    <property type="entry name" value="HMA, heavy metal-associated domain"/>
    <property type="match status" value="1"/>
</dbReference>
<dbReference type="InterPro" id="IPR023214">
    <property type="entry name" value="HAD_sf"/>
</dbReference>
<keyword evidence="5 11" id="KW-0479">Metal-binding</keyword>
<sequence length="798" mass="84106">MKTSALQRPAAESATSVLNVDGMKCAGCVQAVENRLQQQPGVCSSVVNLVTKQATVEYQPHLAQPDGLATVLTEAGFPSQVTASTDERRDDEKRRQVWVQQLQRLVTAVVLVILSGIGHLGHFGLAIPGLTSMGFHWVLATLALAGPGREILWDGWQGFRRWTPTMNSLVGLGTVTAYGASVVALLWPSLQWDCFFDAPVMVVGLILLGQTLEAYARGQATAALEALLALRPTQAYLLPQADAPTDQAVETPVDQVAVGAYLRVLPGDQVPVDGELVAGQTLVDQSMLTGESLPAVKAVGDELVAGTLNQSGTITMVVTRTGASTTLAQIINLVETAQTRKAPVQRLADQVAGYFTYGVMAIATLTLLFWATLGTHLWPDLVAYHAVPMMHGMAHDVGSNHGLLLSLKLAIAVLVVACPCALGLATPTAILVGTSLGAEQGLLIRGGDVLEQVHRVDTVVFDKTGTLTTGQPVVTDDWLSEAATLGRERFWQIAAAAETDTRHPLATAILGRSQSLQISPLQAEESQTIPGCGLSARVQGEPVLLGSQRWLCQQGIEVPLSDRQRAQQLSAQGNSVIYLAVSGCFQGAIAIKDPLKPEAADTVKQLKTMGLQVQMLTGDQQDTAIAVAQSLDLDADAVQAQVLPGEKADAIATLQSQGQRVAMVGDGINDAPALAQADVGIALSSGTDVAVETADIVLMQKAGQASQLSDVVSAIRLSRATFRKIQQNLFWAFGYNIVGIPLAAGFLLPTFGILLSPAAAAAMMAFSSVGVVTNSLLLRWSMASRAQYPNTSSPQTPA</sequence>
<dbReference type="RefSeq" id="WP_110985974.1">
    <property type="nucleotide sequence ID" value="NZ_CAWNWM010000005.1"/>
</dbReference>
<dbReference type="GO" id="GO:0005507">
    <property type="term" value="F:copper ion binding"/>
    <property type="evidence" value="ECO:0007669"/>
    <property type="project" value="TreeGrafter"/>
</dbReference>
<feature type="transmembrane region" description="Helical" evidence="11">
    <location>
        <begin position="102"/>
        <end position="120"/>
    </location>
</feature>
<dbReference type="GO" id="GO:0005524">
    <property type="term" value="F:ATP binding"/>
    <property type="evidence" value="ECO:0007669"/>
    <property type="project" value="UniProtKB-UniRule"/>
</dbReference>
<protein>
    <submittedName>
        <fullName evidence="13">Copper-exporting P-type ATPase A</fullName>
        <ecNumber evidence="13">3.6.3.54</ecNumber>
    </submittedName>
</protein>
<evidence type="ECO:0000313" key="13">
    <source>
        <dbReference type="EMBL" id="PZD73408.1"/>
    </source>
</evidence>
<keyword evidence="4 11" id="KW-0812">Transmembrane</keyword>
<gene>
    <name evidence="13" type="primary">copA_1</name>
    <name evidence="13" type="ORF">C1752_02012</name>
</gene>
<dbReference type="GO" id="GO:0055070">
    <property type="term" value="P:copper ion homeostasis"/>
    <property type="evidence" value="ECO:0007669"/>
    <property type="project" value="TreeGrafter"/>
</dbReference>
<evidence type="ECO:0000256" key="8">
    <source>
        <dbReference type="ARBA" id="ARBA00022967"/>
    </source>
</evidence>
<keyword evidence="10 11" id="KW-0472">Membrane</keyword>
<dbReference type="SFLD" id="SFLDG00002">
    <property type="entry name" value="C1.7:_P-type_atpase_like"/>
    <property type="match status" value="1"/>
</dbReference>
<dbReference type="Pfam" id="PF00122">
    <property type="entry name" value="E1-E2_ATPase"/>
    <property type="match status" value="1"/>
</dbReference>
<dbReference type="GO" id="GO:0043682">
    <property type="term" value="F:P-type divalent copper transporter activity"/>
    <property type="evidence" value="ECO:0007669"/>
    <property type="project" value="TreeGrafter"/>
</dbReference>
<dbReference type="PANTHER" id="PTHR43520:SF8">
    <property type="entry name" value="P-TYPE CU(+) TRANSPORTER"/>
    <property type="match status" value="1"/>
</dbReference>
<evidence type="ECO:0000259" key="12">
    <source>
        <dbReference type="PROSITE" id="PS50846"/>
    </source>
</evidence>
<dbReference type="InterPro" id="IPR017969">
    <property type="entry name" value="Heavy-metal-associated_CS"/>
</dbReference>
<dbReference type="PROSITE" id="PS01047">
    <property type="entry name" value="HMA_1"/>
    <property type="match status" value="1"/>
</dbReference>
<evidence type="ECO:0000256" key="7">
    <source>
        <dbReference type="ARBA" id="ARBA00022840"/>
    </source>
</evidence>
<dbReference type="InterPro" id="IPR027256">
    <property type="entry name" value="P-typ_ATPase_IB"/>
</dbReference>
<dbReference type="EMBL" id="PQWO01000005">
    <property type="protein sequence ID" value="PZD73408.1"/>
    <property type="molecule type" value="Genomic_DNA"/>
</dbReference>
<dbReference type="PRINTS" id="PR00119">
    <property type="entry name" value="CATATPASE"/>
</dbReference>
<dbReference type="FunFam" id="3.30.70.100:FF:000001">
    <property type="entry name" value="ATPase copper transporting beta"/>
    <property type="match status" value="1"/>
</dbReference>
<dbReference type="SUPFAM" id="SSF81665">
    <property type="entry name" value="Calcium ATPase, transmembrane domain M"/>
    <property type="match status" value="1"/>
</dbReference>
<keyword evidence="13" id="KW-0378">Hydrolase</keyword>
<dbReference type="InterPro" id="IPR001757">
    <property type="entry name" value="P_typ_ATPase"/>
</dbReference>
<evidence type="ECO:0000256" key="6">
    <source>
        <dbReference type="ARBA" id="ARBA00022741"/>
    </source>
</evidence>
<keyword evidence="8" id="KW-1278">Translocase</keyword>
<keyword evidence="9 11" id="KW-1133">Transmembrane helix</keyword>
<organism evidence="13 14">
    <name type="scientific">Acaryochloris thomasi RCC1774</name>
    <dbReference type="NCBI Taxonomy" id="1764569"/>
    <lineage>
        <taxon>Bacteria</taxon>
        <taxon>Bacillati</taxon>
        <taxon>Cyanobacteriota</taxon>
        <taxon>Cyanophyceae</taxon>
        <taxon>Acaryochloridales</taxon>
        <taxon>Acaryochloridaceae</taxon>
        <taxon>Acaryochloris</taxon>
        <taxon>Acaryochloris thomasi</taxon>
    </lineage>
</organism>
<dbReference type="EC" id="3.6.3.54" evidence="13"/>
<feature type="domain" description="HMA" evidence="12">
    <location>
        <begin position="14"/>
        <end position="80"/>
    </location>
</feature>
<evidence type="ECO:0000256" key="2">
    <source>
        <dbReference type="ARBA" id="ARBA00006024"/>
    </source>
</evidence>
<dbReference type="PROSITE" id="PS00154">
    <property type="entry name" value="ATPASE_E1_E2"/>
    <property type="match status" value="1"/>
</dbReference>
<dbReference type="Pfam" id="PF00702">
    <property type="entry name" value="Hydrolase"/>
    <property type="match status" value="1"/>
</dbReference>
<dbReference type="Proteomes" id="UP000248857">
    <property type="component" value="Unassembled WGS sequence"/>
</dbReference>
<dbReference type="NCBIfam" id="TIGR01525">
    <property type="entry name" value="ATPase-IB_hvy"/>
    <property type="match status" value="1"/>
</dbReference>
<dbReference type="Pfam" id="PF00403">
    <property type="entry name" value="HMA"/>
    <property type="match status" value="1"/>
</dbReference>
<dbReference type="InterPro" id="IPR036163">
    <property type="entry name" value="HMA_dom_sf"/>
</dbReference>
<evidence type="ECO:0000256" key="11">
    <source>
        <dbReference type="RuleBase" id="RU362081"/>
    </source>
</evidence>
<dbReference type="GO" id="GO:0005886">
    <property type="term" value="C:plasma membrane"/>
    <property type="evidence" value="ECO:0007669"/>
    <property type="project" value="UniProtKB-SubCell"/>
</dbReference>
<reference evidence="13 14" key="1">
    <citation type="journal article" date="2018" name="Sci. Rep.">
        <title>A novel species of the marine cyanobacterium Acaryochloris with a unique pigment content and lifestyle.</title>
        <authorList>
            <person name="Partensky F."/>
            <person name="Six C."/>
            <person name="Ratin M."/>
            <person name="Garczarek L."/>
            <person name="Vaulot D."/>
            <person name="Probert I."/>
            <person name="Calteau A."/>
            <person name="Gourvil P."/>
            <person name="Marie D."/>
            <person name="Grebert T."/>
            <person name="Bouchier C."/>
            <person name="Le Panse S."/>
            <person name="Gachenot M."/>
            <person name="Rodriguez F."/>
            <person name="Garrido J.L."/>
        </authorList>
    </citation>
    <scope>NUCLEOTIDE SEQUENCE [LARGE SCALE GENOMIC DNA]</scope>
    <source>
        <strain evidence="13 14">RCC1774</strain>
    </source>
</reference>
<dbReference type="PROSITE" id="PS01229">
    <property type="entry name" value="COF_2"/>
    <property type="match status" value="1"/>
</dbReference>
<dbReference type="PRINTS" id="PR00941">
    <property type="entry name" value="CDATPASE"/>
</dbReference>
<keyword evidence="3" id="KW-0813">Transport</keyword>
<dbReference type="Gene3D" id="3.30.70.100">
    <property type="match status" value="1"/>
</dbReference>
<comment type="caution">
    <text evidence="13">The sequence shown here is derived from an EMBL/GenBank/DDBJ whole genome shotgun (WGS) entry which is preliminary data.</text>
</comment>